<evidence type="ECO:0000256" key="12">
    <source>
        <dbReference type="PIRSR" id="PIRSR038196-1"/>
    </source>
</evidence>
<dbReference type="SUPFAM" id="SSF46785">
    <property type="entry name" value="Winged helix' DNA-binding domain"/>
    <property type="match status" value="1"/>
</dbReference>
<evidence type="ECO:0000256" key="11">
    <source>
        <dbReference type="PIRNR" id="PIRNR038196"/>
    </source>
</evidence>
<comment type="caution">
    <text evidence="16">The sequence shown here is derived from an EMBL/GenBank/DDBJ whole genome shotgun (WGS) entry which is preliminary data.</text>
</comment>
<feature type="compositionally biased region" description="Basic and acidic residues" evidence="14">
    <location>
        <begin position="149"/>
        <end position="163"/>
    </location>
</feature>
<evidence type="ECO:0000256" key="13">
    <source>
        <dbReference type="PIRSR" id="PIRSR038196-2"/>
    </source>
</evidence>
<evidence type="ECO:0000313" key="16">
    <source>
        <dbReference type="EMBL" id="KAG8578989.1"/>
    </source>
</evidence>
<evidence type="ECO:0000259" key="15">
    <source>
        <dbReference type="PROSITE" id="PS51507"/>
    </source>
</evidence>
<dbReference type="GO" id="GO:0005634">
    <property type="term" value="C:nucleus"/>
    <property type="evidence" value="ECO:0007669"/>
    <property type="project" value="UniProtKB-SubCell"/>
</dbReference>
<dbReference type="Gene3D" id="1.10.10.10">
    <property type="entry name" value="Winged helix-like DNA-binding domain superfamily/Winged helix DNA-binding domain"/>
    <property type="match status" value="2"/>
</dbReference>
<evidence type="ECO:0000256" key="5">
    <source>
        <dbReference type="ARBA" id="ARBA00022843"/>
    </source>
</evidence>
<keyword evidence="10 11" id="KW-0539">Nucleus</keyword>
<comment type="subcellular location">
    <subcellularLocation>
        <location evidence="2">Cytoplasm</location>
    </subcellularLocation>
    <subcellularLocation>
        <location evidence="1 11">Nucleus</location>
    </subcellularLocation>
</comment>
<dbReference type="PIRSF" id="PIRSF038196">
    <property type="entry name" value="IFN_RF1/2"/>
    <property type="match status" value="1"/>
</dbReference>
<dbReference type="GO" id="GO:0000981">
    <property type="term" value="F:DNA-binding transcription factor activity, RNA polymerase II-specific"/>
    <property type="evidence" value="ECO:0007669"/>
    <property type="project" value="TreeGrafter"/>
</dbReference>
<keyword evidence="5" id="KW-0832">Ubl conjugation</keyword>
<reference evidence="16" key="1">
    <citation type="thesis" date="2020" institute="ProQuest LLC" country="789 East Eisenhower Parkway, Ann Arbor, MI, USA">
        <title>Comparative Genomics and Chromosome Evolution.</title>
        <authorList>
            <person name="Mudd A.B."/>
        </authorList>
    </citation>
    <scope>NUCLEOTIDE SEQUENCE</scope>
    <source>
        <strain evidence="16">237g6f4</strain>
        <tissue evidence="16">Blood</tissue>
    </source>
</reference>
<evidence type="ECO:0000256" key="10">
    <source>
        <dbReference type="ARBA" id="ARBA00023242"/>
    </source>
</evidence>
<evidence type="ECO:0000256" key="14">
    <source>
        <dbReference type="SAM" id="MobiDB-lite"/>
    </source>
</evidence>
<dbReference type="PANTHER" id="PTHR11949">
    <property type="entry name" value="INTERFERON REGULATORY FACTOR"/>
    <property type="match status" value="1"/>
</dbReference>
<gene>
    <name evidence="16" type="ORF">GDO81_010682</name>
</gene>
<dbReference type="InterPro" id="IPR036390">
    <property type="entry name" value="WH_DNA-bd_sf"/>
</dbReference>
<evidence type="ECO:0000313" key="17">
    <source>
        <dbReference type="Proteomes" id="UP000824782"/>
    </source>
</evidence>
<dbReference type="PANTHER" id="PTHR11949:SF3">
    <property type="entry name" value="INTERFERON REGULATORY FACTOR 1"/>
    <property type="match status" value="1"/>
</dbReference>
<dbReference type="InterPro" id="IPR036388">
    <property type="entry name" value="WH-like_DNA-bd_sf"/>
</dbReference>
<keyword evidence="17" id="KW-1185">Reference proteome</keyword>
<dbReference type="GO" id="GO:0005737">
    <property type="term" value="C:cytoplasm"/>
    <property type="evidence" value="ECO:0007669"/>
    <property type="project" value="UniProtKB-SubCell"/>
</dbReference>
<evidence type="ECO:0000256" key="9">
    <source>
        <dbReference type="ARBA" id="ARBA00023163"/>
    </source>
</evidence>
<dbReference type="SMART" id="SM00348">
    <property type="entry name" value="IRF"/>
    <property type="match status" value="1"/>
</dbReference>
<dbReference type="InterPro" id="IPR017431">
    <property type="entry name" value="IRF1/IRF2"/>
</dbReference>
<keyword evidence="9 11" id="KW-0804">Transcription</keyword>
<dbReference type="PROSITE" id="PS51507">
    <property type="entry name" value="IRF_2"/>
    <property type="match status" value="1"/>
</dbReference>
<keyword evidence="6 11" id="KW-0805">Transcription regulation</keyword>
<feature type="domain" description="IRF tryptophan pentad repeat" evidence="15">
    <location>
        <begin position="5"/>
        <end position="143"/>
    </location>
</feature>
<evidence type="ECO:0000256" key="6">
    <source>
        <dbReference type="ARBA" id="ARBA00023015"/>
    </source>
</evidence>
<dbReference type="AlphaFoldDB" id="A0AAV7C1Z0"/>
<evidence type="ECO:0000256" key="2">
    <source>
        <dbReference type="ARBA" id="ARBA00004496"/>
    </source>
</evidence>
<dbReference type="Proteomes" id="UP000824782">
    <property type="component" value="Unassembled WGS sequence"/>
</dbReference>
<keyword evidence="3" id="KW-0963">Cytoplasm</keyword>
<dbReference type="Pfam" id="PF00605">
    <property type="entry name" value="IRF"/>
    <property type="match status" value="1"/>
</dbReference>
<keyword evidence="8 11" id="KW-0010">Activator</keyword>
<feature type="modified residue" description="N6-acetyllysine" evidence="12">
    <location>
        <position position="105"/>
    </location>
</feature>
<evidence type="ECO:0000256" key="7">
    <source>
        <dbReference type="ARBA" id="ARBA00023125"/>
    </source>
</evidence>
<feature type="modified residue" description="N6-acetyllysine" evidence="12">
    <location>
        <position position="108"/>
    </location>
</feature>
<keyword evidence="7 11" id="KW-0238">DNA-binding</keyword>
<evidence type="ECO:0000256" key="3">
    <source>
        <dbReference type="ARBA" id="ARBA00022490"/>
    </source>
</evidence>
<dbReference type="FunFam" id="1.10.10.10:FF:000065">
    <property type="entry name" value="Interferon regulatory factor"/>
    <property type="match status" value="1"/>
</dbReference>
<accession>A0AAV7C1Z0</accession>
<protein>
    <recommendedName>
        <fullName evidence="11">Interferon regulatory factor</fullName>
    </recommendedName>
</protein>
<feature type="region of interest" description="Disordered" evidence="14">
    <location>
        <begin position="149"/>
        <end position="188"/>
    </location>
</feature>
<name>A0AAV7C1Z0_ENGPU</name>
<dbReference type="InterPro" id="IPR001346">
    <property type="entry name" value="Interferon_reg_fact_DNA-bd_dom"/>
</dbReference>
<dbReference type="CDD" id="cd00103">
    <property type="entry name" value="IRF"/>
    <property type="match status" value="1"/>
</dbReference>
<comment type="similarity">
    <text evidence="11">Belongs to the IRF family.</text>
</comment>
<evidence type="ECO:0000256" key="1">
    <source>
        <dbReference type="ARBA" id="ARBA00004123"/>
    </source>
</evidence>
<organism evidence="16 17">
    <name type="scientific">Engystomops pustulosus</name>
    <name type="common">Tungara frog</name>
    <name type="synonym">Physalaemus pustulosus</name>
    <dbReference type="NCBI Taxonomy" id="76066"/>
    <lineage>
        <taxon>Eukaryota</taxon>
        <taxon>Metazoa</taxon>
        <taxon>Chordata</taxon>
        <taxon>Craniata</taxon>
        <taxon>Vertebrata</taxon>
        <taxon>Euteleostomi</taxon>
        <taxon>Amphibia</taxon>
        <taxon>Batrachia</taxon>
        <taxon>Anura</taxon>
        <taxon>Neobatrachia</taxon>
        <taxon>Hyloidea</taxon>
        <taxon>Leptodactylidae</taxon>
        <taxon>Leiuperinae</taxon>
        <taxon>Engystomops</taxon>
    </lineage>
</organism>
<proteinExistence type="inferred from homology"/>
<evidence type="ECO:0000256" key="4">
    <source>
        <dbReference type="ARBA" id="ARBA00022499"/>
    </source>
</evidence>
<keyword evidence="4" id="KW-1017">Isopeptide bond</keyword>
<sequence length="340" mass="38946">MPVTRMRMRPWLEQQINSNKIHGLSWIDKVTCLTRNSWSTCCIYFHIHLLQSISLLSLQEEGIFQIPWKHAARHGWDMEKDACLFRGWALHTGKLKVGEKETDPKTWKANFRCAMNSLPDIKEVKDRSIHKGSSAARVYKMLPVHVKTDKKERKIKPMKDSKSRPKKKTEVSPADSELEEAVKNCPPSDDHSYTANVYATQELDIGNLEIIALNECEVTSSVPEWPADTMDMPMPDSTNDVYQLQVSPMCSEAEDDERETTAEELYKMLEPVWQQTNIDGKGYFTNETGHQNTFLHEYTSLYSNEPINLSELEVRVTTEMKSDGIFNFHELTASALVCGV</sequence>
<dbReference type="GO" id="GO:0002376">
    <property type="term" value="P:immune system process"/>
    <property type="evidence" value="ECO:0007669"/>
    <property type="project" value="TreeGrafter"/>
</dbReference>
<dbReference type="EMBL" id="WNYA01000004">
    <property type="protein sequence ID" value="KAG8578989.1"/>
    <property type="molecule type" value="Genomic_DNA"/>
</dbReference>
<dbReference type="GO" id="GO:0000978">
    <property type="term" value="F:RNA polymerase II cis-regulatory region sequence-specific DNA binding"/>
    <property type="evidence" value="ECO:0007669"/>
    <property type="project" value="TreeGrafter"/>
</dbReference>
<feature type="cross-link" description="Glycyl lysine isopeptide (Lys-Gly) (interchain with G-Cter in SUMO2)" evidence="13">
    <location>
        <position position="281"/>
    </location>
</feature>
<evidence type="ECO:0000256" key="8">
    <source>
        <dbReference type="ARBA" id="ARBA00023159"/>
    </source>
</evidence>